<dbReference type="InterPro" id="IPR005828">
    <property type="entry name" value="MFS_sugar_transport-like"/>
</dbReference>
<feature type="domain" description="Major facilitator superfamily (MFS) profile" evidence="8">
    <location>
        <begin position="1"/>
        <end position="452"/>
    </location>
</feature>
<gene>
    <name evidence="9" type="ORF">DH2020_004246</name>
</gene>
<feature type="transmembrane region" description="Helical" evidence="7">
    <location>
        <begin position="388"/>
        <end position="411"/>
    </location>
</feature>
<protein>
    <recommendedName>
        <fullName evidence="8">Major facilitator superfamily (MFS) profile domain-containing protein</fullName>
    </recommendedName>
</protein>
<feature type="transmembrane region" description="Helical" evidence="7">
    <location>
        <begin position="295"/>
        <end position="315"/>
    </location>
</feature>
<dbReference type="SUPFAM" id="SSF103473">
    <property type="entry name" value="MFS general substrate transporter"/>
    <property type="match status" value="1"/>
</dbReference>
<evidence type="ECO:0000256" key="5">
    <source>
        <dbReference type="ARBA" id="ARBA00044504"/>
    </source>
</evidence>
<evidence type="ECO:0000256" key="2">
    <source>
        <dbReference type="ARBA" id="ARBA00022692"/>
    </source>
</evidence>
<evidence type="ECO:0000313" key="10">
    <source>
        <dbReference type="Proteomes" id="UP001318860"/>
    </source>
</evidence>
<dbReference type="InterPro" id="IPR020846">
    <property type="entry name" value="MFS_dom"/>
</dbReference>
<comment type="caution">
    <text evidence="9">The sequence shown here is derived from an EMBL/GenBank/DDBJ whole genome shotgun (WGS) entry which is preliminary data.</text>
</comment>
<evidence type="ECO:0000259" key="8">
    <source>
        <dbReference type="PROSITE" id="PS50850"/>
    </source>
</evidence>
<dbReference type="Pfam" id="PF00083">
    <property type="entry name" value="Sugar_tr"/>
    <property type="match status" value="1"/>
</dbReference>
<keyword evidence="4 7" id="KW-0472">Membrane</keyword>
<dbReference type="Proteomes" id="UP001318860">
    <property type="component" value="Unassembled WGS sequence"/>
</dbReference>
<feature type="transmembrane region" description="Helical" evidence="7">
    <location>
        <begin position="352"/>
        <end position="376"/>
    </location>
</feature>
<comment type="subcellular location">
    <subcellularLocation>
        <location evidence="1">Membrane</location>
        <topology evidence="1">Multi-pass membrane protein</topology>
    </subcellularLocation>
</comment>
<organism evidence="9 10">
    <name type="scientific">Rehmannia glutinosa</name>
    <name type="common">Chinese foxglove</name>
    <dbReference type="NCBI Taxonomy" id="99300"/>
    <lineage>
        <taxon>Eukaryota</taxon>
        <taxon>Viridiplantae</taxon>
        <taxon>Streptophyta</taxon>
        <taxon>Embryophyta</taxon>
        <taxon>Tracheophyta</taxon>
        <taxon>Spermatophyta</taxon>
        <taxon>Magnoliopsida</taxon>
        <taxon>eudicotyledons</taxon>
        <taxon>Gunneridae</taxon>
        <taxon>Pentapetalae</taxon>
        <taxon>asterids</taxon>
        <taxon>lamiids</taxon>
        <taxon>Lamiales</taxon>
        <taxon>Orobanchaceae</taxon>
        <taxon>Rehmannieae</taxon>
        <taxon>Rehmannia</taxon>
    </lineage>
</organism>
<proteinExistence type="inferred from homology"/>
<sequence length="488" mass="54120">MGLFTDAYDLFCIPPIMKLLGRIYYKNRPSYEIPAAVISVMVGVPLLGTVVGQIVFGLACCSRWGSSGSCSGWGSGGDYPLSATIMSEFSNRRTRGAFIAAVFSMQGFGILVSSTVTMVVCAIFDRATKASPADDTPEVADLAWRLILMIGRCGGADVLLADDDAGDGKTIYKDRIRWSFIGEEHRRYTALVERNVEQAAKDMQKVLSVSLSQITEQEQEQEQVYSSPSNYNYSLFSKQFLRRHGRDLFSCATTWFLVDIVFYSNNLFQSQIYSRYLPKPHDSNAFQEAFHVAKLQAIIAICSTIPGYYATVYFIDRVGRVKIQIMGFLFMAIGLFSIGIPYKIYWRENTNIGFMILYGLTFFSFNFGPNTTTFIVPAELFPARFRSTCHGISGAAGKIGAIIGSVGFLWASHGEKENGYSKGIGMTASLVMLGGVCIFGMIITYFFTRETMGRSLEENENEDDQINGVCFFRCIADPCTELQSPGNI</sequence>
<reference evidence="9 10" key="1">
    <citation type="journal article" date="2021" name="Comput. Struct. Biotechnol. J.">
        <title>De novo genome assembly of the potent medicinal plant Rehmannia glutinosa using nanopore technology.</title>
        <authorList>
            <person name="Ma L."/>
            <person name="Dong C."/>
            <person name="Song C."/>
            <person name="Wang X."/>
            <person name="Zheng X."/>
            <person name="Niu Y."/>
            <person name="Chen S."/>
            <person name="Feng W."/>
        </authorList>
    </citation>
    <scope>NUCLEOTIDE SEQUENCE [LARGE SCALE GENOMIC DNA]</scope>
    <source>
        <strain evidence="9">DH-2019</strain>
    </source>
</reference>
<dbReference type="PROSITE" id="PS50850">
    <property type="entry name" value="MFS"/>
    <property type="match status" value="1"/>
</dbReference>
<feature type="transmembrane region" description="Helical" evidence="7">
    <location>
        <begin position="35"/>
        <end position="59"/>
    </location>
</feature>
<comment type="similarity">
    <text evidence="5">Belongs to the major facilitator superfamily. Phosphate:H(+) symporter (TC 2.A.1.9) family.</text>
</comment>
<evidence type="ECO:0000256" key="7">
    <source>
        <dbReference type="SAM" id="Phobius"/>
    </source>
</evidence>
<keyword evidence="2 7" id="KW-0812">Transmembrane</keyword>
<feature type="transmembrane region" description="Helical" evidence="7">
    <location>
        <begin position="248"/>
        <end position="268"/>
    </location>
</feature>
<evidence type="ECO:0000256" key="3">
    <source>
        <dbReference type="ARBA" id="ARBA00022989"/>
    </source>
</evidence>
<feature type="transmembrane region" description="Helical" evidence="7">
    <location>
        <begin position="97"/>
        <end position="124"/>
    </location>
</feature>
<dbReference type="EMBL" id="JABTTQ020000003">
    <property type="protein sequence ID" value="KAK6160865.1"/>
    <property type="molecule type" value="Genomic_DNA"/>
</dbReference>
<name>A0ABR0XP91_REHGL</name>
<comment type="catalytic activity">
    <reaction evidence="6">
        <text>phosphate(in) + H(+)(in) = phosphate(out) + H(+)(out)</text>
        <dbReference type="Rhea" id="RHEA:29939"/>
        <dbReference type="ChEBI" id="CHEBI:15378"/>
        <dbReference type="ChEBI" id="CHEBI:43474"/>
    </reaction>
    <physiologicalReaction direction="right-to-left" evidence="6">
        <dbReference type="Rhea" id="RHEA:29941"/>
    </physiologicalReaction>
</comment>
<dbReference type="PANTHER" id="PTHR24064">
    <property type="entry name" value="SOLUTE CARRIER FAMILY 22 MEMBER"/>
    <property type="match status" value="1"/>
</dbReference>
<keyword evidence="3 7" id="KW-1133">Transmembrane helix</keyword>
<evidence type="ECO:0000256" key="6">
    <source>
        <dbReference type="ARBA" id="ARBA00049011"/>
    </source>
</evidence>
<evidence type="ECO:0000256" key="4">
    <source>
        <dbReference type="ARBA" id="ARBA00023136"/>
    </source>
</evidence>
<evidence type="ECO:0000256" key="1">
    <source>
        <dbReference type="ARBA" id="ARBA00004141"/>
    </source>
</evidence>
<dbReference type="InterPro" id="IPR036259">
    <property type="entry name" value="MFS_trans_sf"/>
</dbReference>
<evidence type="ECO:0000313" key="9">
    <source>
        <dbReference type="EMBL" id="KAK6160865.1"/>
    </source>
</evidence>
<feature type="transmembrane region" description="Helical" evidence="7">
    <location>
        <begin position="327"/>
        <end position="346"/>
    </location>
</feature>
<feature type="transmembrane region" description="Helical" evidence="7">
    <location>
        <begin position="423"/>
        <end position="447"/>
    </location>
</feature>
<accession>A0ABR0XP91</accession>
<dbReference type="CDD" id="cd17364">
    <property type="entry name" value="MFS_PhT"/>
    <property type="match status" value="1"/>
</dbReference>
<keyword evidence="10" id="KW-1185">Reference proteome</keyword>
<dbReference type="Gene3D" id="1.20.1250.20">
    <property type="entry name" value="MFS general substrate transporter like domains"/>
    <property type="match status" value="2"/>
</dbReference>